<keyword evidence="4" id="KW-1185">Reference proteome</keyword>
<evidence type="ECO:0000313" key="4">
    <source>
        <dbReference type="Proteomes" id="UP000094527"/>
    </source>
</evidence>
<evidence type="ECO:0000256" key="2">
    <source>
        <dbReference type="SAM" id="SignalP"/>
    </source>
</evidence>
<comment type="caution">
    <text evidence="3">The sequence shown here is derived from an EMBL/GenBank/DDBJ whole genome shotgun (WGS) entry which is preliminary data.</text>
</comment>
<evidence type="ECO:0000256" key="1">
    <source>
        <dbReference type="SAM" id="MobiDB-lite"/>
    </source>
</evidence>
<keyword evidence="2" id="KW-0732">Signal</keyword>
<name>A0A1D2N0Z5_ORCCI</name>
<reference evidence="3 4" key="1">
    <citation type="journal article" date="2016" name="Genome Biol. Evol.">
        <title>Gene Family Evolution Reflects Adaptation to Soil Environmental Stressors in the Genome of the Collembolan Orchesella cincta.</title>
        <authorList>
            <person name="Faddeeva-Vakhrusheva A."/>
            <person name="Derks M.F."/>
            <person name="Anvar S.Y."/>
            <person name="Agamennone V."/>
            <person name="Suring W."/>
            <person name="Smit S."/>
            <person name="van Straalen N.M."/>
            <person name="Roelofs D."/>
        </authorList>
    </citation>
    <scope>NUCLEOTIDE SEQUENCE [LARGE SCALE GENOMIC DNA]</scope>
    <source>
        <tissue evidence="3">Mixed pool</tissue>
    </source>
</reference>
<sequence>MQIFNIIATLVAFACVVGAMPGDAPDKKEASASSGIYVPGTNGW</sequence>
<feature type="region of interest" description="Disordered" evidence="1">
    <location>
        <begin position="23"/>
        <end position="44"/>
    </location>
</feature>
<dbReference type="AlphaFoldDB" id="A0A1D2N0Z5"/>
<dbReference type="EMBL" id="LJIJ01000314">
    <property type="protein sequence ID" value="ODM98881.1"/>
    <property type="molecule type" value="Genomic_DNA"/>
</dbReference>
<proteinExistence type="predicted"/>
<gene>
    <name evidence="3" type="ORF">Ocin01_07798</name>
</gene>
<accession>A0A1D2N0Z5</accession>
<feature type="signal peptide" evidence="2">
    <location>
        <begin position="1"/>
        <end position="19"/>
    </location>
</feature>
<dbReference type="Proteomes" id="UP000094527">
    <property type="component" value="Unassembled WGS sequence"/>
</dbReference>
<feature type="chain" id="PRO_5008904864" evidence="2">
    <location>
        <begin position="20"/>
        <end position="44"/>
    </location>
</feature>
<protein>
    <submittedName>
        <fullName evidence="3">Uncharacterized protein</fullName>
    </submittedName>
</protein>
<evidence type="ECO:0000313" key="3">
    <source>
        <dbReference type="EMBL" id="ODM98881.1"/>
    </source>
</evidence>
<organism evidence="3 4">
    <name type="scientific">Orchesella cincta</name>
    <name type="common">Springtail</name>
    <name type="synonym">Podura cincta</name>
    <dbReference type="NCBI Taxonomy" id="48709"/>
    <lineage>
        <taxon>Eukaryota</taxon>
        <taxon>Metazoa</taxon>
        <taxon>Ecdysozoa</taxon>
        <taxon>Arthropoda</taxon>
        <taxon>Hexapoda</taxon>
        <taxon>Collembola</taxon>
        <taxon>Entomobryomorpha</taxon>
        <taxon>Entomobryoidea</taxon>
        <taxon>Orchesellidae</taxon>
        <taxon>Orchesellinae</taxon>
        <taxon>Orchesella</taxon>
    </lineage>
</organism>